<dbReference type="EMBL" id="WRXN01000012">
    <property type="protein sequence ID" value="MVT11171.1"/>
    <property type="molecule type" value="Genomic_DNA"/>
</dbReference>
<dbReference type="SFLD" id="SFLDS00005">
    <property type="entry name" value="Isoprenoid_Synthase_Type_I"/>
    <property type="match status" value="1"/>
</dbReference>
<evidence type="ECO:0000313" key="2">
    <source>
        <dbReference type="EMBL" id="MVT11171.1"/>
    </source>
</evidence>
<dbReference type="Proteomes" id="UP000461730">
    <property type="component" value="Unassembled WGS sequence"/>
</dbReference>
<dbReference type="GO" id="GO:0046872">
    <property type="term" value="F:metal ion binding"/>
    <property type="evidence" value="ECO:0007669"/>
    <property type="project" value="UniProtKB-KW"/>
</dbReference>
<dbReference type="InterPro" id="IPR008949">
    <property type="entry name" value="Isoprenoid_synthase_dom_sf"/>
</dbReference>
<proteinExistence type="inferred from homology"/>
<evidence type="ECO:0000256" key="1">
    <source>
        <dbReference type="RuleBase" id="RU366034"/>
    </source>
</evidence>
<keyword evidence="1" id="KW-0460">Magnesium</keyword>
<dbReference type="GO" id="GO:0010333">
    <property type="term" value="F:terpene synthase activity"/>
    <property type="evidence" value="ECO:0007669"/>
    <property type="project" value="InterPro"/>
</dbReference>
<dbReference type="SUPFAM" id="SSF48576">
    <property type="entry name" value="Terpenoid synthases"/>
    <property type="match status" value="1"/>
</dbReference>
<comment type="similarity">
    <text evidence="1">Belongs to the terpene synthase family.</text>
</comment>
<dbReference type="AlphaFoldDB" id="A0A7K1U9X6"/>
<dbReference type="PANTHER" id="PTHR35201">
    <property type="entry name" value="TERPENE SYNTHASE"/>
    <property type="match status" value="1"/>
</dbReference>
<keyword evidence="1" id="KW-0456">Lyase</keyword>
<dbReference type="Gene3D" id="1.10.600.10">
    <property type="entry name" value="Farnesyl Diphosphate Synthase"/>
    <property type="match status" value="1"/>
</dbReference>
<gene>
    <name evidence="2" type="ORF">GO493_23085</name>
</gene>
<keyword evidence="3" id="KW-1185">Reference proteome</keyword>
<reference evidence="2 3" key="1">
    <citation type="submission" date="2019-12" db="EMBL/GenBank/DDBJ databases">
        <title>Chitinophaga sp. strain ysch24 (GDMCC 1.1355), whole genome shotgun sequence.</title>
        <authorList>
            <person name="Zhang X."/>
        </authorList>
    </citation>
    <scope>NUCLEOTIDE SEQUENCE [LARGE SCALE GENOMIC DNA]</scope>
    <source>
        <strain evidence="3">ysch24</strain>
    </source>
</reference>
<sequence length="327" mass="38041">MMYTQQLPGLYCPFPSKLNPHVEKSDKHTTNWVKKYRLVPSEEVWSYYHRQKFTWMVARMFPTAEPHALSIAADLNTLLFILDDQFDEHSDDSAGIKQSIQFERLVHALIGIMKRNSIVTLEKGGPVLSAVSDFWRRIRKLGNLGWQVRFIESLQQAFAANLWRIENVNRSQLPSVEEYMKWRPIFSGASFFAYLLEAIEGFCLPDYVFLDGKVQRLIQLCSNTICWANDLFSFNKELEQGDEMNLVMLIRNNRDCSIDEAITAAVNIHDEQVKQFETLAQELPSFNMSTDLQLSRYIHALSIMMKGNIDWSTKDTERYHFTMLETA</sequence>
<dbReference type="Pfam" id="PF19086">
    <property type="entry name" value="Terpene_syn_C_2"/>
    <property type="match status" value="1"/>
</dbReference>
<comment type="caution">
    <text evidence="2">The sequence shown here is derived from an EMBL/GenBank/DDBJ whole genome shotgun (WGS) entry which is preliminary data.</text>
</comment>
<evidence type="ECO:0000313" key="3">
    <source>
        <dbReference type="Proteomes" id="UP000461730"/>
    </source>
</evidence>
<dbReference type="SFLD" id="SFLDG01020">
    <property type="entry name" value="Terpene_Cyclase_Like_2"/>
    <property type="match status" value="1"/>
</dbReference>
<protein>
    <recommendedName>
        <fullName evidence="1">Terpene synthase</fullName>
        <ecNumber evidence="1">4.2.3.-</ecNumber>
    </recommendedName>
</protein>
<dbReference type="InterPro" id="IPR034686">
    <property type="entry name" value="Terpene_cyclase-like_2"/>
</dbReference>
<dbReference type="EC" id="4.2.3.-" evidence="1"/>
<keyword evidence="1" id="KW-0479">Metal-binding</keyword>
<name>A0A7K1U9X6_9BACT</name>
<dbReference type="PANTHER" id="PTHR35201:SF4">
    <property type="entry name" value="BETA-PINACENE SYNTHASE-RELATED"/>
    <property type="match status" value="1"/>
</dbReference>
<organism evidence="2 3">
    <name type="scientific">Chitinophaga tropicalis</name>
    <dbReference type="NCBI Taxonomy" id="2683588"/>
    <lineage>
        <taxon>Bacteria</taxon>
        <taxon>Pseudomonadati</taxon>
        <taxon>Bacteroidota</taxon>
        <taxon>Chitinophagia</taxon>
        <taxon>Chitinophagales</taxon>
        <taxon>Chitinophagaceae</taxon>
        <taxon>Chitinophaga</taxon>
    </lineage>
</organism>
<comment type="cofactor">
    <cofactor evidence="1">
        <name>Mg(2+)</name>
        <dbReference type="ChEBI" id="CHEBI:18420"/>
    </cofactor>
</comment>
<accession>A0A7K1U9X6</accession>